<name>A0A822G3E6_9BILA</name>
<evidence type="ECO:0000256" key="1">
    <source>
        <dbReference type="SAM" id="MobiDB-lite"/>
    </source>
</evidence>
<accession>A0A822G3E6</accession>
<reference evidence="2" key="1">
    <citation type="submission" date="2021-02" db="EMBL/GenBank/DDBJ databases">
        <authorList>
            <person name="Nowell W R."/>
        </authorList>
    </citation>
    <scope>NUCLEOTIDE SEQUENCE</scope>
</reference>
<protein>
    <submittedName>
        <fullName evidence="2">Uncharacterized protein</fullName>
    </submittedName>
</protein>
<evidence type="ECO:0000313" key="3">
    <source>
        <dbReference type="Proteomes" id="UP000663848"/>
    </source>
</evidence>
<organism evidence="2 3">
    <name type="scientific">Rotaria socialis</name>
    <dbReference type="NCBI Taxonomy" id="392032"/>
    <lineage>
        <taxon>Eukaryota</taxon>
        <taxon>Metazoa</taxon>
        <taxon>Spiralia</taxon>
        <taxon>Gnathifera</taxon>
        <taxon>Rotifera</taxon>
        <taxon>Eurotatoria</taxon>
        <taxon>Bdelloidea</taxon>
        <taxon>Philodinida</taxon>
        <taxon>Philodinidae</taxon>
        <taxon>Rotaria</taxon>
    </lineage>
</organism>
<sequence>ARAHLERLYNNAVNSKPSDDDLTASSLQELQKLKKQVQKVG</sequence>
<proteinExistence type="predicted"/>
<feature type="region of interest" description="Disordered" evidence="1">
    <location>
        <begin position="1"/>
        <end position="23"/>
    </location>
</feature>
<comment type="caution">
    <text evidence="2">The sequence shown here is derived from an EMBL/GenBank/DDBJ whole genome shotgun (WGS) entry which is preliminary data.</text>
</comment>
<feature type="non-terminal residue" evidence="2">
    <location>
        <position position="1"/>
    </location>
</feature>
<gene>
    <name evidence="2" type="ORF">QYT958_LOCUS47619</name>
</gene>
<dbReference type="AlphaFoldDB" id="A0A822G3E6"/>
<dbReference type="Proteomes" id="UP000663848">
    <property type="component" value="Unassembled WGS sequence"/>
</dbReference>
<dbReference type="EMBL" id="CAJOBR010090672">
    <property type="protein sequence ID" value="CAF5140177.1"/>
    <property type="molecule type" value="Genomic_DNA"/>
</dbReference>
<evidence type="ECO:0000313" key="2">
    <source>
        <dbReference type="EMBL" id="CAF5140177.1"/>
    </source>
</evidence>